<dbReference type="Proteomes" id="UP000323225">
    <property type="component" value="Unassembled WGS sequence"/>
</dbReference>
<dbReference type="RefSeq" id="WP_148531369.1">
    <property type="nucleotide sequence ID" value="NZ_JBNZCT010000003.1"/>
</dbReference>
<reference evidence="2 3" key="1">
    <citation type="submission" date="2019-09" db="EMBL/GenBank/DDBJ databases">
        <authorList>
            <person name="Kritzky A."/>
            <person name="Schelkanova E.Y."/>
            <person name="Alkhova Z.V."/>
            <person name="Smirnova N.I."/>
        </authorList>
    </citation>
    <scope>NUCLEOTIDE SEQUENCE [LARGE SCALE GENOMIC DNA]</scope>
    <source>
        <strain evidence="2 3">M1526</strain>
    </source>
</reference>
<evidence type="ECO:0000313" key="3">
    <source>
        <dbReference type="Proteomes" id="UP000323225"/>
    </source>
</evidence>
<evidence type="ECO:0000256" key="1">
    <source>
        <dbReference type="SAM" id="Coils"/>
    </source>
</evidence>
<proteinExistence type="predicted"/>
<comment type="caution">
    <text evidence="2">The sequence shown here is derived from an EMBL/GenBank/DDBJ whole genome shotgun (WGS) entry which is preliminary data.</text>
</comment>
<feature type="coiled-coil region" evidence="1">
    <location>
        <begin position="195"/>
        <end position="229"/>
    </location>
</feature>
<evidence type="ECO:0000313" key="2">
    <source>
        <dbReference type="EMBL" id="KAA1255474.1"/>
    </source>
</evidence>
<dbReference type="InterPro" id="IPR027417">
    <property type="entry name" value="P-loop_NTPase"/>
</dbReference>
<protein>
    <submittedName>
        <fullName evidence="2">Uncharacterized protein</fullName>
    </submittedName>
</protein>
<organism evidence="2 3">
    <name type="scientific">Vibrio cholerae</name>
    <dbReference type="NCBI Taxonomy" id="666"/>
    <lineage>
        <taxon>Bacteria</taxon>
        <taxon>Pseudomonadati</taxon>
        <taxon>Pseudomonadota</taxon>
        <taxon>Gammaproteobacteria</taxon>
        <taxon>Vibrionales</taxon>
        <taxon>Vibrionaceae</taxon>
        <taxon>Vibrio</taxon>
    </lineage>
</organism>
<dbReference type="EMBL" id="VUAA01000005">
    <property type="protein sequence ID" value="KAA1255474.1"/>
    <property type="molecule type" value="Genomic_DNA"/>
</dbReference>
<keyword evidence="1" id="KW-0175">Coiled coil</keyword>
<dbReference type="AlphaFoldDB" id="A0A5Q6PKX5"/>
<gene>
    <name evidence="2" type="ORF">F0M16_05955</name>
</gene>
<accession>A0A5Q6PKX5</accession>
<sequence length="584" mass="68732">MKIINYKELFVFDRVKKTGFLQDFISGINIISGRNTSGKSTLIQSLLYVFGINDEKENLEDIITDFTVFSLRFEIENNGVKSEYTIIRESDNVYVKSPNGRVDSFRGVSSNISIEHTKLKVFVSELFGFSLYLEQQGKMKPASLEVMFLPYYVSQSVGWVYLRSSFSNLNFYKNFKEDYLNYYLGLASNHDREEKIRLTEQKKELDSEVKQLERNLKKDKFKVAKLLDEKFGLEAENYIRGYNESFRLLTDARNDVIKFSNQLSLMNTRLKVINQTEKNLKKQEPGEAKCPACEQVIEANISNIYDYHQNLNDTLKEKLEQKGKIESIQKLINHRRNKIDEYMKKIKEDYSLLEGFSFDGISFTEWVNHKSDLNIYEKSQRDLIDINNVIKRLFVDLNKFKTDEELLVEQSKKEKEFYKLFKVYLDELDVNEFKKSSYKDLYKISSFPVQGVELHKTIMAYHFAFNKIILETPGIHRLPFLLDAILKEDIDSTSLDLIFKFINKNKPKDTQLFITMSESRVEEDRDENKLADVLKMSEINREYFSNEAKIIYIGNCVKKRSFLTRMPDDLDDRLHNIDEIIYSV</sequence>
<dbReference type="Gene3D" id="3.40.50.300">
    <property type="entry name" value="P-loop containing nucleotide triphosphate hydrolases"/>
    <property type="match status" value="1"/>
</dbReference>
<name>A0A5Q6PKX5_VIBCL</name>